<name>A0ABY6JAX0_9BACT</name>
<dbReference type="PANTHER" id="PTHR43477:SF1">
    <property type="entry name" value="DIHYDROANTICAPSIN 7-DEHYDROGENASE"/>
    <property type="match status" value="1"/>
</dbReference>
<sequence>MTLSDKTAVIYGASGSMGQAFAEAFAAAGATVLLTGRNPDALEAVVAGITAKGGKAEIAIVDALSATSIQRHLAQVKQLDISFNAIGWKDTQDVPLIDMHPEDFLRPIHIAIETQFLTATAAARTMLKQGSGVILTLTATPGGVAYPLTGGFGVACCAVESFSKNLASELGPGGVRVVNIRSGGSPDTRVFREAIELGGEQGKRAIQRLEGDTMLKQLPMMADIANTGVFLASDLARKITGVTVDVTAGTTTGLNHSTEMMKFGA</sequence>
<protein>
    <submittedName>
        <fullName evidence="3">SDR family oxidoreductase</fullName>
    </submittedName>
</protein>
<dbReference type="SUPFAM" id="SSF51735">
    <property type="entry name" value="NAD(P)-binding Rossmann-fold domains"/>
    <property type="match status" value="1"/>
</dbReference>
<dbReference type="InterPro" id="IPR036291">
    <property type="entry name" value="NAD(P)-bd_dom_sf"/>
</dbReference>
<dbReference type="EMBL" id="CP107006">
    <property type="protein sequence ID" value="UYQ95522.1"/>
    <property type="molecule type" value="Genomic_DNA"/>
</dbReference>
<keyword evidence="4" id="KW-1185">Reference proteome</keyword>
<evidence type="ECO:0000313" key="4">
    <source>
        <dbReference type="Proteomes" id="UP001162741"/>
    </source>
</evidence>
<dbReference type="Proteomes" id="UP001162741">
    <property type="component" value="Chromosome"/>
</dbReference>
<keyword evidence="2" id="KW-0560">Oxidoreductase</keyword>
<accession>A0ABY6JAX0</accession>
<dbReference type="InterPro" id="IPR051122">
    <property type="entry name" value="SDR_DHRS6-like"/>
</dbReference>
<proteinExistence type="inferred from homology"/>
<evidence type="ECO:0000256" key="1">
    <source>
        <dbReference type="ARBA" id="ARBA00006484"/>
    </source>
</evidence>
<dbReference type="PRINTS" id="PR00081">
    <property type="entry name" value="GDHRDH"/>
</dbReference>
<gene>
    <name evidence="3" type="ORF">MKQ68_10460</name>
</gene>
<evidence type="ECO:0000313" key="3">
    <source>
        <dbReference type="EMBL" id="UYQ95522.1"/>
    </source>
</evidence>
<evidence type="ECO:0000256" key="2">
    <source>
        <dbReference type="ARBA" id="ARBA00023002"/>
    </source>
</evidence>
<organism evidence="3 4">
    <name type="scientific">Chitinophaga horti</name>
    <dbReference type="NCBI Taxonomy" id="2920382"/>
    <lineage>
        <taxon>Bacteria</taxon>
        <taxon>Pseudomonadati</taxon>
        <taxon>Bacteroidota</taxon>
        <taxon>Chitinophagia</taxon>
        <taxon>Chitinophagales</taxon>
        <taxon>Chitinophagaceae</taxon>
        <taxon>Chitinophaga</taxon>
    </lineage>
</organism>
<dbReference type="RefSeq" id="WP_264283244.1">
    <property type="nucleotide sequence ID" value="NZ_CP107006.1"/>
</dbReference>
<reference evidence="3" key="1">
    <citation type="submission" date="2022-10" db="EMBL/GenBank/DDBJ databases">
        <title>Chitinophaga sp. nov., isolated from soil.</title>
        <authorList>
            <person name="Jeon C.O."/>
        </authorList>
    </citation>
    <scope>NUCLEOTIDE SEQUENCE</scope>
    <source>
        <strain evidence="3">R8</strain>
    </source>
</reference>
<dbReference type="CDD" id="cd05233">
    <property type="entry name" value="SDR_c"/>
    <property type="match status" value="1"/>
</dbReference>
<comment type="similarity">
    <text evidence="1">Belongs to the short-chain dehydrogenases/reductases (SDR) family.</text>
</comment>
<dbReference type="PANTHER" id="PTHR43477">
    <property type="entry name" value="DIHYDROANTICAPSIN 7-DEHYDROGENASE"/>
    <property type="match status" value="1"/>
</dbReference>
<dbReference type="Pfam" id="PF13561">
    <property type="entry name" value="adh_short_C2"/>
    <property type="match status" value="1"/>
</dbReference>
<dbReference type="InterPro" id="IPR002347">
    <property type="entry name" value="SDR_fam"/>
</dbReference>
<dbReference type="Gene3D" id="3.40.50.720">
    <property type="entry name" value="NAD(P)-binding Rossmann-like Domain"/>
    <property type="match status" value="1"/>
</dbReference>